<sequence length="545" mass="62903">MVFPATAPNLIRTQYEKRFEGSTPLDMQTLKHFAEFLALSKLGRLPQEGETKLPTAGSVRGAMRRFCNAWERENHTFISLDLKRSMAPYIDSKLAKKVGLLTRKRGQRKKAFITIENYVHMQKRLWTNDFHDYNHEGSRIDNANLLNTHCFTSARCQELCQAKYKDLEYILSWKNGRPEFRLKFTREICKGTDINQPEHSFAERIEGPDGIPPPLFAQPMLYWLANLISSRAFADFNTVEEVLALEPPKNGNFRILEWAEDAREKPVFPEWSSTGCKPKSKNPKSWVTQFSDWGNRAGFTVQLGLHAVRREALIKVNDNGYSLGQVLRFASQSNPGVLVNKYLGSVFTVDGAGSYLGMKLRTDLAEDFRSASVRRNPGLRFSLPTRETEELQNSPEYLFLTREISDINSELKSSKTPEEQTQLEMRRKDAYKQRLFLETRKLKDFQTHQKVIYDTSQQDHEQYDWRQNHFSRISHMLPEARVRLAQTLPTVAHPRSPEWITALKDLISLRSDPYPVAYQEELRPVNGCCPVTTCSIDLSKVQKKD</sequence>
<protein>
    <submittedName>
        <fullName evidence="1">Carbonic anhydrase 2</fullName>
    </submittedName>
</protein>
<organism evidence="1 2">
    <name type="scientific">Fusarium flagelliforme</name>
    <dbReference type="NCBI Taxonomy" id="2675880"/>
    <lineage>
        <taxon>Eukaryota</taxon>
        <taxon>Fungi</taxon>
        <taxon>Dikarya</taxon>
        <taxon>Ascomycota</taxon>
        <taxon>Pezizomycotina</taxon>
        <taxon>Sordariomycetes</taxon>
        <taxon>Hypocreomycetidae</taxon>
        <taxon>Hypocreales</taxon>
        <taxon>Nectriaceae</taxon>
        <taxon>Fusarium</taxon>
        <taxon>Fusarium incarnatum-equiseti species complex</taxon>
    </lineage>
</organism>
<evidence type="ECO:0000313" key="2">
    <source>
        <dbReference type="Proteomes" id="UP000265631"/>
    </source>
</evidence>
<proteinExistence type="predicted"/>
<dbReference type="Proteomes" id="UP000265631">
    <property type="component" value="Unassembled WGS sequence"/>
</dbReference>
<reference evidence="1 2" key="1">
    <citation type="journal article" date="2018" name="PLoS Pathog.">
        <title>Evolution of structural diversity of trichothecenes, a family of toxins produced by plant pathogenic and entomopathogenic fungi.</title>
        <authorList>
            <person name="Proctor R.H."/>
            <person name="McCormick S.P."/>
            <person name="Kim H.S."/>
            <person name="Cardoza R.E."/>
            <person name="Stanley A.M."/>
            <person name="Lindo L."/>
            <person name="Kelly A."/>
            <person name="Brown D.W."/>
            <person name="Lee T."/>
            <person name="Vaughan M.M."/>
            <person name="Alexander N.J."/>
            <person name="Busman M."/>
            <person name="Gutierrez S."/>
        </authorList>
    </citation>
    <scope>NUCLEOTIDE SEQUENCE [LARGE SCALE GENOMIC DNA]</scope>
    <source>
        <strain evidence="1 2">NRRL 13405</strain>
    </source>
</reference>
<gene>
    <name evidence="1" type="ORF">FIE12Z_8544</name>
</gene>
<keyword evidence="2" id="KW-1185">Reference proteome</keyword>
<accession>A0A395MH28</accession>
<name>A0A395MH28_9HYPO</name>
<dbReference type="Pfam" id="PF11917">
    <property type="entry name" value="DUF3435"/>
    <property type="match status" value="1"/>
</dbReference>
<evidence type="ECO:0000313" key="1">
    <source>
        <dbReference type="EMBL" id="RFN47202.1"/>
    </source>
</evidence>
<dbReference type="InterPro" id="IPR021842">
    <property type="entry name" value="DUF3435"/>
</dbReference>
<comment type="caution">
    <text evidence="1">The sequence shown here is derived from an EMBL/GenBank/DDBJ whole genome shotgun (WGS) entry which is preliminary data.</text>
</comment>
<dbReference type="PANTHER" id="PTHR37535">
    <property type="entry name" value="FLUG DOMAIN PROTEIN"/>
    <property type="match status" value="1"/>
</dbReference>
<dbReference type="PANTHER" id="PTHR37535:SF3">
    <property type="entry name" value="FLUG DOMAIN-CONTAINING PROTEIN"/>
    <property type="match status" value="1"/>
</dbReference>
<dbReference type="EMBL" id="PXXK01000267">
    <property type="protein sequence ID" value="RFN47202.1"/>
    <property type="molecule type" value="Genomic_DNA"/>
</dbReference>
<dbReference type="AlphaFoldDB" id="A0A395MH28"/>
<dbReference type="STRING" id="2594813.A0A395MH28"/>